<proteinExistence type="predicted"/>
<gene>
    <name evidence="1" type="ORF">BECKFW1821C_GA0114237_101522</name>
</gene>
<keyword evidence="1" id="KW-0418">Kinase</keyword>
<reference evidence="1" key="1">
    <citation type="submission" date="2019-02" db="EMBL/GenBank/DDBJ databases">
        <authorList>
            <person name="Gruber-Vodicka R. H."/>
            <person name="Seah K. B. B."/>
        </authorList>
    </citation>
    <scope>NUCLEOTIDE SEQUENCE</scope>
    <source>
        <strain evidence="1">BECK_BZ131</strain>
    </source>
</reference>
<keyword evidence="1" id="KW-0808">Transferase</keyword>
<evidence type="ECO:0000313" key="1">
    <source>
        <dbReference type="EMBL" id="VFJ68614.1"/>
    </source>
</evidence>
<dbReference type="EMBL" id="CAADFE010000015">
    <property type="protein sequence ID" value="VFJ68614.1"/>
    <property type="molecule type" value="Genomic_DNA"/>
</dbReference>
<protein>
    <submittedName>
        <fullName evidence="1">Histidine kinase-, DNA gyrase B-, and HSP90-like ATPase</fullName>
    </submittedName>
</protein>
<dbReference type="InterPro" id="IPR036890">
    <property type="entry name" value="HATPase_C_sf"/>
</dbReference>
<dbReference type="SUPFAM" id="SSF55874">
    <property type="entry name" value="ATPase domain of HSP90 chaperone/DNA topoisomerase II/histidine kinase"/>
    <property type="match status" value="1"/>
</dbReference>
<sequence length="668" mass="76053">MDKHIYKVKVQQDHLSKVANSTPDKALAELIWNGLDADATRVDVTFTKGDLGTKEIVVRDNGTGFSIDKAESFFSLLGGSWKFRKSKTNSGRYLHGKEGKGRFKAFSLGRYVEWKVCCKPDSGEAAEPFLLAALADSMNEFSIEKINSNDESSSQGVSVTISELYRESNIFDPKTAISKLLPIFSLYLRNYSGITISIAGITLDSRDAIRKLHTENLDKVTYSGKEHKVTLEIIEWNDLSNKELWYCSANEFPIEKYHRDVRGVGDFGFTAYLKSELLDILNGENKIGLGDLEPHLKNITESAIKSIKEYFSQRALEEGQEKIRKWKSENVYPFTNKPATPVEVAERQVFDIVAVNLSENIPSLEQADKQSKAFQLRMLRHAVENSPEDLQTVITEVLNLPKQKIEQLSDLLRDVSLAGVISASKLVADRLKFLTGLEFLLFEQDAKKNLKERSQLHRIITENTWLFGHEFSVSVDDQSLTEVLRKHREKKGIDIPIDEPVRRIDGSRGIVDLMLSRAIPSTHEDEIEHLVIELKAPKVKIGESECSQIKSYAFAVTHDERFTSLSATWNFWVISNEMDDYARLESNQDGRARGIIYQSSKDGIKSTIWIKTWSQIVRENKYRLKFIRDKLNYSINREDAISHLRETYAQFTKGVIVDESHIEPKIVT</sequence>
<dbReference type="AlphaFoldDB" id="A0A450TLK7"/>
<dbReference type="GO" id="GO:0016301">
    <property type="term" value="F:kinase activity"/>
    <property type="evidence" value="ECO:0007669"/>
    <property type="project" value="UniProtKB-KW"/>
</dbReference>
<dbReference type="Pfam" id="PF13589">
    <property type="entry name" value="HATPase_c_3"/>
    <property type="match status" value="1"/>
</dbReference>
<accession>A0A450TLK7</accession>
<organism evidence="1">
    <name type="scientific">Candidatus Kentrum sp. FW</name>
    <dbReference type="NCBI Taxonomy" id="2126338"/>
    <lineage>
        <taxon>Bacteria</taxon>
        <taxon>Pseudomonadati</taxon>
        <taxon>Pseudomonadota</taxon>
        <taxon>Gammaproteobacteria</taxon>
        <taxon>Candidatus Kentrum</taxon>
    </lineage>
</organism>
<dbReference type="Gene3D" id="3.30.565.10">
    <property type="entry name" value="Histidine kinase-like ATPase, C-terminal domain"/>
    <property type="match status" value="1"/>
</dbReference>
<name>A0A450TLK7_9GAMM</name>